<proteinExistence type="predicted"/>
<dbReference type="EMBL" id="BMAU01021067">
    <property type="protein sequence ID" value="GFX89008.1"/>
    <property type="molecule type" value="Genomic_DNA"/>
</dbReference>
<protein>
    <submittedName>
        <fullName evidence="2">Uncharacterized protein</fullName>
    </submittedName>
</protein>
<gene>
    <name evidence="2" type="ORF">TNCV_2853081</name>
</gene>
<accession>A0A8X6UV67</accession>
<evidence type="ECO:0000313" key="3">
    <source>
        <dbReference type="Proteomes" id="UP000887159"/>
    </source>
</evidence>
<comment type="caution">
    <text evidence="2">The sequence shown here is derived from an EMBL/GenBank/DDBJ whole genome shotgun (WGS) entry which is preliminary data.</text>
</comment>
<dbReference type="Proteomes" id="UP000887159">
    <property type="component" value="Unassembled WGS sequence"/>
</dbReference>
<feature type="compositionally biased region" description="Polar residues" evidence="1">
    <location>
        <begin position="39"/>
        <end position="52"/>
    </location>
</feature>
<name>A0A8X6UV67_TRICX</name>
<evidence type="ECO:0000256" key="1">
    <source>
        <dbReference type="SAM" id="MobiDB-lite"/>
    </source>
</evidence>
<reference evidence="2" key="1">
    <citation type="submission" date="2020-08" db="EMBL/GenBank/DDBJ databases">
        <title>Multicomponent nature underlies the extraordinary mechanical properties of spider dragline silk.</title>
        <authorList>
            <person name="Kono N."/>
            <person name="Nakamura H."/>
            <person name="Mori M."/>
            <person name="Yoshida Y."/>
            <person name="Ohtoshi R."/>
            <person name="Malay A.D."/>
            <person name="Moran D.A.P."/>
            <person name="Tomita M."/>
            <person name="Numata K."/>
            <person name="Arakawa K."/>
        </authorList>
    </citation>
    <scope>NUCLEOTIDE SEQUENCE</scope>
</reference>
<evidence type="ECO:0000313" key="2">
    <source>
        <dbReference type="EMBL" id="GFX89008.1"/>
    </source>
</evidence>
<feature type="region of interest" description="Disordered" evidence="1">
    <location>
        <begin position="25"/>
        <end position="68"/>
    </location>
</feature>
<organism evidence="2 3">
    <name type="scientific">Trichonephila clavipes</name>
    <name type="common">Golden silk orbweaver</name>
    <name type="synonym">Nephila clavipes</name>
    <dbReference type="NCBI Taxonomy" id="2585209"/>
    <lineage>
        <taxon>Eukaryota</taxon>
        <taxon>Metazoa</taxon>
        <taxon>Ecdysozoa</taxon>
        <taxon>Arthropoda</taxon>
        <taxon>Chelicerata</taxon>
        <taxon>Arachnida</taxon>
        <taxon>Araneae</taxon>
        <taxon>Araneomorphae</taxon>
        <taxon>Entelegynae</taxon>
        <taxon>Araneoidea</taxon>
        <taxon>Nephilidae</taxon>
        <taxon>Trichonephila</taxon>
    </lineage>
</organism>
<keyword evidence="3" id="KW-1185">Reference proteome</keyword>
<sequence length="68" mass="7945">MSNHALVQLQPGIHDPWLHEPDAKFSASRRRQDVGPMTSIEQWYSRRSTAPETHTMKRALHNPFTDYD</sequence>
<dbReference type="AlphaFoldDB" id="A0A8X6UV67"/>